<keyword evidence="1" id="KW-0862">Zinc</keyword>
<dbReference type="PROSITE" id="PS50158">
    <property type="entry name" value="ZF_CCHC"/>
    <property type="match status" value="1"/>
</dbReference>
<dbReference type="EMBL" id="JABSTV010001247">
    <property type="protein sequence ID" value="KAH7972365.1"/>
    <property type="molecule type" value="Genomic_DNA"/>
</dbReference>
<feature type="compositionally biased region" description="Basic residues" evidence="2">
    <location>
        <begin position="344"/>
        <end position="362"/>
    </location>
</feature>
<evidence type="ECO:0000256" key="2">
    <source>
        <dbReference type="SAM" id="MobiDB-lite"/>
    </source>
</evidence>
<dbReference type="InterPro" id="IPR001878">
    <property type="entry name" value="Znf_CCHC"/>
</dbReference>
<organism evidence="4 5">
    <name type="scientific">Rhipicephalus sanguineus</name>
    <name type="common">Brown dog tick</name>
    <name type="synonym">Ixodes sanguineus</name>
    <dbReference type="NCBI Taxonomy" id="34632"/>
    <lineage>
        <taxon>Eukaryota</taxon>
        <taxon>Metazoa</taxon>
        <taxon>Ecdysozoa</taxon>
        <taxon>Arthropoda</taxon>
        <taxon>Chelicerata</taxon>
        <taxon>Arachnida</taxon>
        <taxon>Acari</taxon>
        <taxon>Parasitiformes</taxon>
        <taxon>Ixodida</taxon>
        <taxon>Ixodoidea</taxon>
        <taxon>Ixodidae</taxon>
        <taxon>Rhipicephalinae</taxon>
        <taxon>Rhipicephalus</taxon>
        <taxon>Rhipicephalus</taxon>
    </lineage>
</organism>
<name>A0A9D4QAM5_RHISA</name>
<evidence type="ECO:0000313" key="5">
    <source>
        <dbReference type="Proteomes" id="UP000821837"/>
    </source>
</evidence>
<evidence type="ECO:0000256" key="1">
    <source>
        <dbReference type="PROSITE-ProRule" id="PRU00047"/>
    </source>
</evidence>
<keyword evidence="5" id="KW-1185">Reference proteome</keyword>
<dbReference type="VEuPathDB" id="VectorBase:RSAN_030986"/>
<reference evidence="4" key="1">
    <citation type="journal article" date="2020" name="Cell">
        <title>Large-Scale Comparative Analyses of Tick Genomes Elucidate Their Genetic Diversity and Vector Capacities.</title>
        <authorList>
            <consortium name="Tick Genome and Microbiome Consortium (TIGMIC)"/>
            <person name="Jia N."/>
            <person name="Wang J."/>
            <person name="Shi W."/>
            <person name="Du L."/>
            <person name="Sun Y."/>
            <person name="Zhan W."/>
            <person name="Jiang J.F."/>
            <person name="Wang Q."/>
            <person name="Zhang B."/>
            <person name="Ji P."/>
            <person name="Bell-Sakyi L."/>
            <person name="Cui X.M."/>
            <person name="Yuan T.T."/>
            <person name="Jiang B.G."/>
            <person name="Yang W.F."/>
            <person name="Lam T.T."/>
            <person name="Chang Q.C."/>
            <person name="Ding S.J."/>
            <person name="Wang X.J."/>
            <person name="Zhu J.G."/>
            <person name="Ruan X.D."/>
            <person name="Zhao L."/>
            <person name="Wei J.T."/>
            <person name="Ye R.Z."/>
            <person name="Que T.C."/>
            <person name="Du C.H."/>
            <person name="Zhou Y.H."/>
            <person name="Cheng J.X."/>
            <person name="Dai P.F."/>
            <person name="Guo W.B."/>
            <person name="Han X.H."/>
            <person name="Huang E.J."/>
            <person name="Li L.F."/>
            <person name="Wei W."/>
            <person name="Gao Y.C."/>
            <person name="Liu J.Z."/>
            <person name="Shao H.Z."/>
            <person name="Wang X."/>
            <person name="Wang C.C."/>
            <person name="Yang T.C."/>
            <person name="Huo Q.B."/>
            <person name="Li W."/>
            <person name="Chen H.Y."/>
            <person name="Chen S.E."/>
            <person name="Zhou L.G."/>
            <person name="Ni X.B."/>
            <person name="Tian J.H."/>
            <person name="Sheng Y."/>
            <person name="Liu T."/>
            <person name="Pan Y.S."/>
            <person name="Xia L.Y."/>
            <person name="Li J."/>
            <person name="Zhao F."/>
            <person name="Cao W.C."/>
        </authorList>
    </citation>
    <scope>NUCLEOTIDE SEQUENCE</scope>
    <source>
        <strain evidence="4">Rsan-2018</strain>
    </source>
</reference>
<proteinExistence type="predicted"/>
<evidence type="ECO:0000313" key="4">
    <source>
        <dbReference type="EMBL" id="KAH7972365.1"/>
    </source>
</evidence>
<feature type="region of interest" description="Disordered" evidence="2">
    <location>
        <begin position="499"/>
        <end position="542"/>
    </location>
</feature>
<feature type="compositionally biased region" description="Polar residues" evidence="2">
    <location>
        <begin position="465"/>
        <end position="479"/>
    </location>
</feature>
<feature type="region of interest" description="Disordered" evidence="2">
    <location>
        <begin position="427"/>
        <end position="479"/>
    </location>
</feature>
<feature type="compositionally biased region" description="Basic residues" evidence="2">
    <location>
        <begin position="302"/>
        <end position="314"/>
    </location>
</feature>
<sequence length="542" mass="59299">MPEVEMVEGEEISHEEANRPGWTTALGRNKKARVETPVSAGNASHVGSKGGRRTATPQGAMKRLAAASRLPRLPRDHIRIIVRPRDGLDVRKVSQIRLAQAIAMAAALAPAETEGDIVCPNIAQNILVVSTPEKKNANAYAAIQQIRISEGMYHVAAYIAAPDNTCKGVIRGVDTDISEAQLQTMIVNQRNPKALEAKRIKNTTTVVVLFDGMKVPNYVMCGVSLLRCTLYKRQTDVCYACGGLGHRADVCPNPNKRVCRGCGLVSPPDDHQCSPKCALCGGPHPTADRMCKERFQVPYVVRRRRRRRRQRAKKSQQQLAEEDRSRDSSVASAPRQGRSVTPAGRRRGRSRGRARTKGRSCSRARFQEVPTWADRAKPKPAAPPPEVTQVPLPEHREDPRVAKLIQENACLKAEIQQLRADLESFRKHCSSQGERQQMPPPGDAQARSGKRRASPPQGEWDAMETESNSKALESMQQSIKQLADSMTTLLKRVSSLESTQAALATGSSPPKGPNRAQSPAGAVTVNPTGDWLTQSSNHGGQH</sequence>
<accession>A0A9D4QAM5</accession>
<dbReference type="GO" id="GO:0003676">
    <property type="term" value="F:nucleic acid binding"/>
    <property type="evidence" value="ECO:0007669"/>
    <property type="project" value="InterPro"/>
</dbReference>
<feature type="compositionally biased region" description="Polar residues" evidence="2">
    <location>
        <begin position="499"/>
        <end position="508"/>
    </location>
</feature>
<dbReference type="SMART" id="SM00343">
    <property type="entry name" value="ZnF_C2HC"/>
    <property type="match status" value="1"/>
</dbReference>
<dbReference type="Proteomes" id="UP000821837">
    <property type="component" value="Chromosome 11"/>
</dbReference>
<comment type="caution">
    <text evidence="4">The sequence shown here is derived from an EMBL/GenBank/DDBJ whole genome shotgun (WGS) entry which is preliminary data.</text>
</comment>
<dbReference type="GO" id="GO:0008270">
    <property type="term" value="F:zinc ion binding"/>
    <property type="evidence" value="ECO:0007669"/>
    <property type="project" value="UniProtKB-KW"/>
</dbReference>
<feature type="region of interest" description="Disordered" evidence="2">
    <location>
        <begin position="1"/>
        <end position="59"/>
    </location>
</feature>
<dbReference type="AlphaFoldDB" id="A0A9D4QAM5"/>
<feature type="domain" description="CCHC-type" evidence="3">
    <location>
        <begin position="238"/>
        <end position="253"/>
    </location>
</feature>
<keyword evidence="1" id="KW-0863">Zinc-finger</keyword>
<protein>
    <recommendedName>
        <fullName evidence="3">CCHC-type domain-containing protein</fullName>
    </recommendedName>
</protein>
<feature type="compositionally biased region" description="Acidic residues" evidence="2">
    <location>
        <begin position="1"/>
        <end position="10"/>
    </location>
</feature>
<reference evidence="4" key="2">
    <citation type="submission" date="2021-09" db="EMBL/GenBank/DDBJ databases">
        <authorList>
            <person name="Jia N."/>
            <person name="Wang J."/>
            <person name="Shi W."/>
            <person name="Du L."/>
            <person name="Sun Y."/>
            <person name="Zhan W."/>
            <person name="Jiang J."/>
            <person name="Wang Q."/>
            <person name="Zhang B."/>
            <person name="Ji P."/>
            <person name="Sakyi L.B."/>
            <person name="Cui X."/>
            <person name="Yuan T."/>
            <person name="Jiang B."/>
            <person name="Yang W."/>
            <person name="Lam T.T.-Y."/>
            <person name="Chang Q."/>
            <person name="Ding S."/>
            <person name="Wang X."/>
            <person name="Zhu J."/>
            <person name="Ruan X."/>
            <person name="Zhao L."/>
            <person name="Wei J."/>
            <person name="Que T."/>
            <person name="Du C."/>
            <person name="Cheng J."/>
            <person name="Dai P."/>
            <person name="Han X."/>
            <person name="Huang E."/>
            <person name="Gao Y."/>
            <person name="Liu J."/>
            <person name="Shao H."/>
            <person name="Ye R."/>
            <person name="Li L."/>
            <person name="Wei W."/>
            <person name="Wang X."/>
            <person name="Wang C."/>
            <person name="Huo Q."/>
            <person name="Li W."/>
            <person name="Guo W."/>
            <person name="Chen H."/>
            <person name="Chen S."/>
            <person name="Zhou L."/>
            <person name="Zhou L."/>
            <person name="Ni X."/>
            <person name="Tian J."/>
            <person name="Zhou Y."/>
            <person name="Sheng Y."/>
            <person name="Liu T."/>
            <person name="Pan Y."/>
            <person name="Xia L."/>
            <person name="Li J."/>
            <person name="Zhao F."/>
            <person name="Cao W."/>
        </authorList>
    </citation>
    <scope>NUCLEOTIDE SEQUENCE</scope>
    <source>
        <strain evidence="4">Rsan-2018</strain>
        <tissue evidence="4">Larvae</tissue>
    </source>
</reference>
<feature type="region of interest" description="Disordered" evidence="2">
    <location>
        <begin position="302"/>
        <end position="392"/>
    </location>
</feature>
<feature type="compositionally biased region" description="Polar residues" evidence="2">
    <location>
        <begin position="525"/>
        <end position="542"/>
    </location>
</feature>
<evidence type="ECO:0000259" key="3">
    <source>
        <dbReference type="PROSITE" id="PS50158"/>
    </source>
</evidence>
<gene>
    <name evidence="4" type="ORF">HPB52_011505</name>
</gene>
<keyword evidence="1" id="KW-0479">Metal-binding</keyword>